<name>A0ABZ1YQM4_9NOCA</name>
<organism evidence="3 4">
    <name type="scientific">Nocardia vinacea</name>
    <dbReference type="NCBI Taxonomy" id="96468"/>
    <lineage>
        <taxon>Bacteria</taxon>
        <taxon>Bacillati</taxon>
        <taxon>Actinomycetota</taxon>
        <taxon>Actinomycetes</taxon>
        <taxon>Mycobacteriales</taxon>
        <taxon>Nocardiaceae</taxon>
        <taxon>Nocardia</taxon>
    </lineage>
</organism>
<keyword evidence="1" id="KW-0560">Oxidoreductase</keyword>
<proteinExistence type="predicted"/>
<gene>
    <name evidence="3" type="ORF">OG563_33335</name>
</gene>
<protein>
    <recommendedName>
        <fullName evidence="2">Vanillate O-demethylase oxygenase-like C-terminal catalytic domain-containing protein</fullName>
    </recommendedName>
</protein>
<dbReference type="InterPro" id="IPR044043">
    <property type="entry name" value="VanA_C_cat"/>
</dbReference>
<dbReference type="EMBL" id="CP109441">
    <property type="protein sequence ID" value="WUV44044.1"/>
    <property type="molecule type" value="Genomic_DNA"/>
</dbReference>
<reference evidence="3" key="1">
    <citation type="submission" date="2022-10" db="EMBL/GenBank/DDBJ databases">
        <title>The complete genomes of actinobacterial strains from the NBC collection.</title>
        <authorList>
            <person name="Joergensen T.S."/>
            <person name="Alvarez Arevalo M."/>
            <person name="Sterndorff E.B."/>
            <person name="Faurdal D."/>
            <person name="Vuksanovic O."/>
            <person name="Mourched A.-S."/>
            <person name="Charusanti P."/>
            <person name="Shaw S."/>
            <person name="Blin K."/>
            <person name="Weber T."/>
        </authorList>
    </citation>
    <scope>NUCLEOTIDE SEQUENCE</scope>
    <source>
        <strain evidence="3">NBC_01482</strain>
    </source>
</reference>
<accession>A0ABZ1YQM4</accession>
<evidence type="ECO:0000256" key="1">
    <source>
        <dbReference type="ARBA" id="ARBA00023002"/>
    </source>
</evidence>
<evidence type="ECO:0000259" key="2">
    <source>
        <dbReference type="Pfam" id="PF19112"/>
    </source>
</evidence>
<dbReference type="SUPFAM" id="SSF55961">
    <property type="entry name" value="Bet v1-like"/>
    <property type="match status" value="1"/>
</dbReference>
<keyword evidence="4" id="KW-1185">Reference proteome</keyword>
<feature type="domain" description="Vanillate O-demethylase oxygenase-like C-terminal catalytic" evidence="2">
    <location>
        <begin position="8"/>
        <end position="77"/>
    </location>
</feature>
<evidence type="ECO:0000313" key="4">
    <source>
        <dbReference type="Proteomes" id="UP001432062"/>
    </source>
</evidence>
<dbReference type="RefSeq" id="WP_329406760.1">
    <property type="nucleotide sequence ID" value="NZ_CP109441.1"/>
</dbReference>
<dbReference type="Pfam" id="PF19112">
    <property type="entry name" value="VanA_C"/>
    <property type="match status" value="1"/>
</dbReference>
<dbReference type="Gene3D" id="3.90.380.10">
    <property type="entry name" value="Naphthalene 1,2-dioxygenase Alpha Subunit, Chain A, domain 1"/>
    <property type="match status" value="1"/>
</dbReference>
<dbReference type="Proteomes" id="UP001432062">
    <property type="component" value="Chromosome"/>
</dbReference>
<evidence type="ECO:0000313" key="3">
    <source>
        <dbReference type="EMBL" id="WUV44044.1"/>
    </source>
</evidence>
<sequence length="81" mass="9749">MSPRHNQFWMWWQDVPFAIEHAEMIAYVQRVFDEDVEALEWIQQYVERDARPGVVEQSVPADVPGLRFRRLLHRLATAEQR</sequence>